<name>A0A0R2SF43_9GAMM</name>
<comment type="pathway">
    <text evidence="4">Cofactor biosynthesis; ubiquinone biosynthesis.</text>
</comment>
<keyword evidence="2 4" id="KW-0831">Ubiquinone biosynthesis</keyword>
<comment type="caution">
    <text evidence="4">Lacks conserved residue(s) required for the propagation of feature annotation.</text>
</comment>
<dbReference type="EMBL" id="LIBB01000116">
    <property type="protein sequence ID" value="KRO71938.1"/>
    <property type="molecule type" value="Genomic_DNA"/>
</dbReference>
<dbReference type="GO" id="GO:0042866">
    <property type="term" value="P:pyruvate biosynthetic process"/>
    <property type="evidence" value="ECO:0007669"/>
    <property type="project" value="UniProtKB-UniRule"/>
</dbReference>
<evidence type="ECO:0000313" key="6">
    <source>
        <dbReference type="Proteomes" id="UP000051934"/>
    </source>
</evidence>
<reference evidence="5 6" key="1">
    <citation type="submission" date="2015-10" db="EMBL/GenBank/DDBJ databases">
        <title>Metagenome-Assembled Genomes uncover a global brackish microbiome.</title>
        <authorList>
            <person name="Hugerth L.W."/>
            <person name="Larsson J."/>
            <person name="Alneberg J."/>
            <person name="Lindh M.V."/>
            <person name="Legrand C."/>
            <person name="Pinhassi J."/>
            <person name="Andersson A.F."/>
        </authorList>
    </citation>
    <scope>NUCLEOTIDE SEQUENCE [LARGE SCALE GENOMIC DNA]</scope>
    <source>
        <strain evidence="5">BACL4 MAG-120507-bin80</strain>
    </source>
</reference>
<keyword evidence="3 4" id="KW-0456">Lyase</keyword>
<comment type="catalytic activity">
    <reaction evidence="4">
        <text>chorismate = 4-hydroxybenzoate + pyruvate</text>
        <dbReference type="Rhea" id="RHEA:16505"/>
        <dbReference type="ChEBI" id="CHEBI:15361"/>
        <dbReference type="ChEBI" id="CHEBI:17879"/>
        <dbReference type="ChEBI" id="CHEBI:29748"/>
        <dbReference type="EC" id="4.1.3.40"/>
    </reaction>
</comment>
<evidence type="ECO:0000313" key="5">
    <source>
        <dbReference type="EMBL" id="KRO71938.1"/>
    </source>
</evidence>
<dbReference type="HAMAP" id="MF_01632">
    <property type="entry name" value="UbiC"/>
    <property type="match status" value="1"/>
</dbReference>
<feature type="binding site" evidence="4">
    <location>
        <position position="143"/>
    </location>
    <ligand>
        <name>substrate</name>
    </ligand>
</feature>
<accession>A0A0R2SF43</accession>
<evidence type="ECO:0000256" key="1">
    <source>
        <dbReference type="ARBA" id="ARBA00022490"/>
    </source>
</evidence>
<dbReference type="GO" id="GO:0005829">
    <property type="term" value="C:cytosol"/>
    <property type="evidence" value="ECO:0007669"/>
    <property type="project" value="TreeGrafter"/>
</dbReference>
<gene>
    <name evidence="4" type="primary">ubiC</name>
    <name evidence="5" type="ORF">ABR69_11315</name>
</gene>
<dbReference type="GO" id="GO:0008813">
    <property type="term" value="F:chorismate lyase activity"/>
    <property type="evidence" value="ECO:0007669"/>
    <property type="project" value="UniProtKB-UniRule"/>
</dbReference>
<evidence type="ECO:0000256" key="4">
    <source>
        <dbReference type="HAMAP-Rule" id="MF_01632"/>
    </source>
</evidence>
<protein>
    <recommendedName>
        <fullName evidence="4">Probable chorismate pyruvate-lyase</fullName>
        <shortName evidence="4">CL</shortName>
        <shortName evidence="4">CPL</shortName>
        <ecNumber evidence="4">4.1.3.40</ecNumber>
    </recommendedName>
</protein>
<comment type="similarity">
    <text evidence="4">Belongs to the UbiC family.</text>
</comment>
<dbReference type="PANTHER" id="PTHR38683:SF1">
    <property type="entry name" value="CHORISMATE PYRUVATE-LYASE"/>
    <property type="match status" value="1"/>
</dbReference>
<organism evidence="5 6">
    <name type="scientific">OM182 bacterium BACL3 MAG-120507-bin80</name>
    <dbReference type="NCBI Taxonomy" id="1655577"/>
    <lineage>
        <taxon>Bacteria</taxon>
        <taxon>Pseudomonadati</taxon>
        <taxon>Pseudomonadota</taxon>
        <taxon>Gammaproteobacteria</taxon>
        <taxon>OMG group</taxon>
        <taxon>OM182 clade</taxon>
    </lineage>
</organism>
<dbReference type="UniPathway" id="UPA00232"/>
<dbReference type="InterPro" id="IPR028978">
    <property type="entry name" value="Chorismate_lyase_/UTRA_dom_sf"/>
</dbReference>
<dbReference type="AlphaFoldDB" id="A0A0R2SF43"/>
<dbReference type="Gene3D" id="3.40.1410.10">
    <property type="entry name" value="Chorismate lyase-like"/>
    <property type="match status" value="1"/>
</dbReference>
<dbReference type="SUPFAM" id="SSF64288">
    <property type="entry name" value="Chorismate lyase-like"/>
    <property type="match status" value="1"/>
</dbReference>
<feature type="binding site" evidence="4">
    <location>
        <position position="105"/>
    </location>
    <ligand>
        <name>substrate</name>
    </ligand>
</feature>
<keyword evidence="1 4" id="KW-0963">Cytoplasm</keyword>
<comment type="caution">
    <text evidence="5">The sequence shown here is derived from an EMBL/GenBank/DDBJ whole genome shotgun (WGS) entry which is preliminary data.</text>
</comment>
<feature type="binding site" evidence="4">
    <location>
        <position position="185"/>
    </location>
    <ligand>
        <name>substrate</name>
    </ligand>
</feature>
<dbReference type="InterPro" id="IPR007440">
    <property type="entry name" value="Chorismate--pyruvate_lyase"/>
</dbReference>
<dbReference type="EC" id="4.1.3.40" evidence="4"/>
<evidence type="ECO:0000256" key="3">
    <source>
        <dbReference type="ARBA" id="ARBA00023239"/>
    </source>
</evidence>
<comment type="subcellular location">
    <subcellularLocation>
        <location evidence="4">Cytoplasm</location>
    </subcellularLocation>
</comment>
<sequence>MSYRSPSQADISGSESSSLVEWFVRGSRSITEKAEWPVAGEAVTAMPANARDWLFDSGSLTARLKTLSEGKFAVEVVDESWLVFPELRFRSRFGPVAPEHRFWSRRVVLLGNGVPWVFANTLIPTHSLGGDLEQIIRLGTRPLGEYLFSQPELSRSEIEVKEIAEQSWGRRSWFFLNAKPVLVAEYFLPALLRQIPPKA</sequence>
<comment type="function">
    <text evidence="4">Removes the pyruvyl group from chorismate, with concomitant aromatization of the ring, to provide 4-hydroxybenzoate (4HB) for the ubiquinone pathway.</text>
</comment>
<proteinExistence type="inferred from homology"/>
<dbReference type="Pfam" id="PF04345">
    <property type="entry name" value="Chor_lyase"/>
    <property type="match status" value="1"/>
</dbReference>
<evidence type="ECO:0000256" key="2">
    <source>
        <dbReference type="ARBA" id="ARBA00022688"/>
    </source>
</evidence>
<dbReference type="GO" id="GO:0006744">
    <property type="term" value="P:ubiquinone biosynthetic process"/>
    <property type="evidence" value="ECO:0007669"/>
    <property type="project" value="UniProtKB-UniRule"/>
</dbReference>
<dbReference type="PANTHER" id="PTHR38683">
    <property type="entry name" value="CHORISMATE PYRUVATE-LYASE"/>
    <property type="match status" value="1"/>
</dbReference>
<dbReference type="Proteomes" id="UP000051934">
    <property type="component" value="Unassembled WGS sequence"/>
</dbReference>
<keyword evidence="4" id="KW-0670">Pyruvate</keyword>